<dbReference type="AlphaFoldDB" id="A0A3B0VML3"/>
<feature type="transmembrane region" description="Helical" evidence="11">
    <location>
        <begin position="235"/>
        <end position="255"/>
    </location>
</feature>
<evidence type="ECO:0000256" key="8">
    <source>
        <dbReference type="ARBA" id="ARBA00023136"/>
    </source>
</evidence>
<feature type="transmembrane region" description="Helical" evidence="11">
    <location>
        <begin position="17"/>
        <end position="37"/>
    </location>
</feature>
<feature type="transmembrane region" description="Helical" evidence="11">
    <location>
        <begin position="267"/>
        <end position="288"/>
    </location>
</feature>
<evidence type="ECO:0000256" key="1">
    <source>
        <dbReference type="ARBA" id="ARBA00004651"/>
    </source>
</evidence>
<keyword evidence="3" id="KW-1003">Cell membrane</keyword>
<dbReference type="Gene3D" id="1.20.120.1780">
    <property type="entry name" value="UbiA prenyltransferase"/>
    <property type="match status" value="1"/>
</dbReference>
<dbReference type="HAMAP" id="MF_00154">
    <property type="entry name" value="CyoE_CtaB"/>
    <property type="match status" value="1"/>
</dbReference>
<keyword evidence="7" id="KW-0350">Heme biosynthesis</keyword>
<dbReference type="EMBL" id="UOEW01000030">
    <property type="protein sequence ID" value="VAW33406.1"/>
    <property type="molecule type" value="Genomic_DNA"/>
</dbReference>
<feature type="transmembrane region" description="Helical" evidence="11">
    <location>
        <begin position="139"/>
        <end position="160"/>
    </location>
</feature>
<feature type="transmembrane region" description="Helical" evidence="11">
    <location>
        <begin position="43"/>
        <end position="64"/>
    </location>
</feature>
<dbReference type="GO" id="GO:0005886">
    <property type="term" value="C:plasma membrane"/>
    <property type="evidence" value="ECO:0007669"/>
    <property type="project" value="UniProtKB-SubCell"/>
</dbReference>
<feature type="transmembrane region" description="Helical" evidence="11">
    <location>
        <begin position="210"/>
        <end position="229"/>
    </location>
</feature>
<evidence type="ECO:0000256" key="5">
    <source>
        <dbReference type="ARBA" id="ARBA00022692"/>
    </source>
</evidence>
<proteinExistence type="inferred from homology"/>
<keyword evidence="4 12" id="KW-0808">Transferase</keyword>
<evidence type="ECO:0000256" key="10">
    <source>
        <dbReference type="ARBA" id="ARBA00042475"/>
    </source>
</evidence>
<dbReference type="GO" id="GO:0008495">
    <property type="term" value="F:protoheme IX farnesyltransferase activity"/>
    <property type="evidence" value="ECO:0007669"/>
    <property type="project" value="InterPro"/>
</dbReference>
<dbReference type="GO" id="GO:0006783">
    <property type="term" value="P:heme biosynthetic process"/>
    <property type="evidence" value="ECO:0007669"/>
    <property type="project" value="UniProtKB-KW"/>
</dbReference>
<reference evidence="12" key="1">
    <citation type="submission" date="2018-06" db="EMBL/GenBank/DDBJ databases">
        <authorList>
            <person name="Zhirakovskaya E."/>
        </authorList>
    </citation>
    <scope>NUCLEOTIDE SEQUENCE</scope>
</reference>
<dbReference type="InterPro" id="IPR030470">
    <property type="entry name" value="UbiA_prenylTrfase_CS"/>
</dbReference>
<evidence type="ECO:0000256" key="3">
    <source>
        <dbReference type="ARBA" id="ARBA00022475"/>
    </source>
</evidence>
<keyword evidence="6 11" id="KW-1133">Transmembrane helix</keyword>
<sequence>MNKSTFSQYLELTKPKVVLLIVFTALVGMLLSVDVGIPPLMTMVYGLVGIGFAAGSAAAINHWADQKIDAIMLRTQHRPLPQGELTDWNVIIFALVLCAISMAILITKINTLTAVLTFLSLVGYAFIYTFFLKRVTPQNIVIGGAAGAAPPVLGWTAITGNLTGDALLLFAIIYTWTPPHFWALAIHRVDDYAKAKIPMLPVTHGIKHTLLHIILYTILLFIISIFPYLVGMSGWVYLIGAIILGARFLQLVLQMRTSKDSMLPWKVFKYSIWYLMILFALLLIDHYLPVHNLNHKVFHAPLL</sequence>
<dbReference type="CDD" id="cd13957">
    <property type="entry name" value="PT_UbiA_Cox10"/>
    <property type="match status" value="1"/>
</dbReference>
<evidence type="ECO:0000256" key="11">
    <source>
        <dbReference type="SAM" id="Phobius"/>
    </source>
</evidence>
<feature type="transmembrane region" description="Helical" evidence="11">
    <location>
        <begin position="85"/>
        <end position="106"/>
    </location>
</feature>
<feature type="transmembrane region" description="Helical" evidence="11">
    <location>
        <begin position="112"/>
        <end position="132"/>
    </location>
</feature>
<keyword evidence="5 11" id="KW-0812">Transmembrane</keyword>
<evidence type="ECO:0000256" key="6">
    <source>
        <dbReference type="ARBA" id="ARBA00022989"/>
    </source>
</evidence>
<feature type="transmembrane region" description="Helical" evidence="11">
    <location>
        <begin position="166"/>
        <end position="189"/>
    </location>
</feature>
<evidence type="ECO:0000256" key="2">
    <source>
        <dbReference type="ARBA" id="ARBA00004919"/>
    </source>
</evidence>
<dbReference type="NCBIfam" id="TIGR01473">
    <property type="entry name" value="cyoE_ctaB"/>
    <property type="match status" value="1"/>
</dbReference>
<name>A0A3B0VML3_9ZZZZ</name>
<organism evidence="12">
    <name type="scientific">hydrothermal vent metagenome</name>
    <dbReference type="NCBI Taxonomy" id="652676"/>
    <lineage>
        <taxon>unclassified sequences</taxon>
        <taxon>metagenomes</taxon>
        <taxon>ecological metagenomes</taxon>
    </lineage>
</organism>
<dbReference type="Pfam" id="PF01040">
    <property type="entry name" value="UbiA"/>
    <property type="match status" value="1"/>
</dbReference>
<keyword evidence="8 11" id="KW-0472">Membrane</keyword>
<dbReference type="PANTHER" id="PTHR43448">
    <property type="entry name" value="PROTOHEME IX FARNESYLTRANSFERASE, MITOCHONDRIAL"/>
    <property type="match status" value="1"/>
</dbReference>
<evidence type="ECO:0000256" key="7">
    <source>
        <dbReference type="ARBA" id="ARBA00023133"/>
    </source>
</evidence>
<accession>A0A3B0VML3</accession>
<comment type="pathway">
    <text evidence="2">Porphyrin-containing compound metabolism; heme O biosynthesis; heme O from protoheme: step 1/1.</text>
</comment>
<evidence type="ECO:0000256" key="9">
    <source>
        <dbReference type="ARBA" id="ARBA00040810"/>
    </source>
</evidence>
<gene>
    <name evidence="12" type="ORF">MNBD_GAMMA01-1795</name>
</gene>
<protein>
    <recommendedName>
        <fullName evidence="9">Protoheme IX farnesyltransferase</fullName>
    </recommendedName>
    <alternativeName>
        <fullName evidence="10">Heme B farnesyltransferase</fullName>
    </alternativeName>
</protein>
<dbReference type="PANTHER" id="PTHR43448:SF7">
    <property type="entry name" value="4-HYDROXYBENZOATE SOLANESYLTRANSFERASE"/>
    <property type="match status" value="1"/>
</dbReference>
<dbReference type="PROSITE" id="PS00943">
    <property type="entry name" value="UBIA"/>
    <property type="match status" value="1"/>
</dbReference>
<dbReference type="Gene3D" id="1.10.357.140">
    <property type="entry name" value="UbiA prenyltransferase"/>
    <property type="match status" value="1"/>
</dbReference>
<dbReference type="InterPro" id="IPR000537">
    <property type="entry name" value="UbiA_prenyltransferase"/>
</dbReference>
<dbReference type="InterPro" id="IPR044878">
    <property type="entry name" value="UbiA_sf"/>
</dbReference>
<evidence type="ECO:0000313" key="12">
    <source>
        <dbReference type="EMBL" id="VAW33406.1"/>
    </source>
</evidence>
<dbReference type="NCBIfam" id="NF003349">
    <property type="entry name" value="PRK04375.1-2"/>
    <property type="match status" value="1"/>
</dbReference>
<comment type="subcellular location">
    <subcellularLocation>
        <location evidence="1">Cell membrane</location>
        <topology evidence="1">Multi-pass membrane protein</topology>
    </subcellularLocation>
</comment>
<evidence type="ECO:0000256" key="4">
    <source>
        <dbReference type="ARBA" id="ARBA00022679"/>
    </source>
</evidence>
<dbReference type="InterPro" id="IPR006369">
    <property type="entry name" value="Protohaem_IX_farnesylTrfase"/>
</dbReference>